<dbReference type="RefSeq" id="WP_311691012.1">
    <property type="nucleotide sequence ID" value="NZ_JAVRHL010000002.1"/>
</dbReference>
<organism evidence="1 2">
    <name type="scientific">Tropicimonas omnivorans</name>
    <dbReference type="NCBI Taxonomy" id="3075590"/>
    <lineage>
        <taxon>Bacteria</taxon>
        <taxon>Pseudomonadati</taxon>
        <taxon>Pseudomonadota</taxon>
        <taxon>Alphaproteobacteria</taxon>
        <taxon>Rhodobacterales</taxon>
        <taxon>Roseobacteraceae</taxon>
        <taxon>Tropicimonas</taxon>
    </lineage>
</organism>
<keyword evidence="1" id="KW-0378">Hydrolase</keyword>
<dbReference type="Gene3D" id="3.40.50.1820">
    <property type="entry name" value="alpha/beta hydrolase"/>
    <property type="match status" value="1"/>
</dbReference>
<dbReference type="Pfam" id="PF12715">
    <property type="entry name" value="Abhydrolase_7"/>
    <property type="match status" value="1"/>
</dbReference>
<accession>A0ABU3DGX9</accession>
<reference evidence="1 2" key="1">
    <citation type="submission" date="2023-09" db="EMBL/GenBank/DDBJ databases">
        <authorList>
            <person name="Rey-Velasco X."/>
        </authorList>
    </citation>
    <scope>NUCLEOTIDE SEQUENCE [LARGE SCALE GENOMIC DNA]</scope>
    <source>
        <strain evidence="1 2">F158</strain>
    </source>
</reference>
<proteinExistence type="predicted"/>
<dbReference type="InterPro" id="IPR025890">
    <property type="entry name" value="Abhydrolase_bac"/>
</dbReference>
<dbReference type="InterPro" id="IPR050261">
    <property type="entry name" value="FrsA_esterase"/>
</dbReference>
<name>A0ABU3DGX9_9RHOB</name>
<evidence type="ECO:0000313" key="1">
    <source>
        <dbReference type="EMBL" id="MDT0682970.1"/>
    </source>
</evidence>
<dbReference type="Proteomes" id="UP001265259">
    <property type="component" value="Unassembled WGS sequence"/>
</dbReference>
<keyword evidence="2" id="KW-1185">Reference proteome</keyword>
<gene>
    <name evidence="1" type="ORF">RM543_09750</name>
</gene>
<dbReference type="GO" id="GO:0016787">
    <property type="term" value="F:hydrolase activity"/>
    <property type="evidence" value="ECO:0007669"/>
    <property type="project" value="UniProtKB-KW"/>
</dbReference>
<comment type="caution">
    <text evidence="1">The sequence shown here is derived from an EMBL/GenBank/DDBJ whole genome shotgun (WGS) entry which is preliminary data.</text>
</comment>
<dbReference type="InterPro" id="IPR029058">
    <property type="entry name" value="AB_hydrolase_fold"/>
</dbReference>
<dbReference type="PANTHER" id="PTHR22946">
    <property type="entry name" value="DIENELACTONE HYDROLASE DOMAIN-CONTAINING PROTEIN-RELATED"/>
    <property type="match status" value="1"/>
</dbReference>
<dbReference type="EMBL" id="JAVRHL010000002">
    <property type="protein sequence ID" value="MDT0682970.1"/>
    <property type="molecule type" value="Genomic_DNA"/>
</dbReference>
<sequence length="330" mass="34529">MPDALPPFLSARRADPDLDLGWQDESFGAWWTRLLGAWQSTLPPTGITGAARNGDTLRLTHATGAVTRGLLTCPPGPGPHPAVILFHEHGGRFDIGWEKLHDLPASKETRDALYGGHSAALAMQAAGLATLSCDAPCFGSRQAGGYDGQQAFAAAAMGLGWSLAGLAASEHVALADWLTEDPRIGRIGAFGFSMGGHAAWVAGALSPRIEAVASASWLACRADLMAPGMPLRSGHSAFHFLHPGLSHRADYPDLAGLAAGKPLFFRSGRGDRHMPQDSVRRAWSHVARIAQAAGGPAPDTAFHPHGHTCPPDVLEAAASFLAAHLAGPRT</sequence>
<dbReference type="SUPFAM" id="SSF53474">
    <property type="entry name" value="alpha/beta-Hydrolases"/>
    <property type="match status" value="1"/>
</dbReference>
<evidence type="ECO:0000313" key="2">
    <source>
        <dbReference type="Proteomes" id="UP001265259"/>
    </source>
</evidence>
<protein>
    <submittedName>
        <fullName evidence="1">Alpha/beta hydrolase family protein</fullName>
    </submittedName>
</protein>